<evidence type="ECO:0000313" key="3">
    <source>
        <dbReference type="EMBL" id="ERN03629.1"/>
    </source>
</evidence>
<feature type="non-terminal residue" evidence="3">
    <location>
        <position position="1"/>
    </location>
</feature>
<reference evidence="4" key="1">
    <citation type="journal article" date="2013" name="Science">
        <title>The Amborella genome and the evolution of flowering plants.</title>
        <authorList>
            <consortium name="Amborella Genome Project"/>
        </authorList>
    </citation>
    <scope>NUCLEOTIDE SEQUENCE [LARGE SCALE GENOMIC DNA]</scope>
</reference>
<protein>
    <submittedName>
        <fullName evidence="3">Uncharacterized protein</fullName>
    </submittedName>
</protein>
<evidence type="ECO:0000256" key="2">
    <source>
        <dbReference type="SAM" id="Phobius"/>
    </source>
</evidence>
<feature type="region of interest" description="Disordered" evidence="1">
    <location>
        <begin position="36"/>
        <end position="82"/>
    </location>
</feature>
<evidence type="ECO:0000313" key="4">
    <source>
        <dbReference type="Proteomes" id="UP000017836"/>
    </source>
</evidence>
<gene>
    <name evidence="3" type="ORF">AMTR_s00042p00231080</name>
</gene>
<proteinExistence type="predicted"/>
<organism evidence="3 4">
    <name type="scientific">Amborella trichopoda</name>
    <dbReference type="NCBI Taxonomy" id="13333"/>
    <lineage>
        <taxon>Eukaryota</taxon>
        <taxon>Viridiplantae</taxon>
        <taxon>Streptophyta</taxon>
        <taxon>Embryophyta</taxon>
        <taxon>Tracheophyta</taxon>
        <taxon>Spermatophyta</taxon>
        <taxon>Magnoliopsida</taxon>
        <taxon>Amborellales</taxon>
        <taxon>Amborellaceae</taxon>
        <taxon>Amborella</taxon>
    </lineage>
</organism>
<feature type="transmembrane region" description="Helical" evidence="2">
    <location>
        <begin position="12"/>
        <end position="31"/>
    </location>
</feature>
<keyword evidence="4" id="KW-1185">Reference proteome</keyword>
<dbReference type="AlphaFoldDB" id="W1P7H4"/>
<keyword evidence="2" id="KW-0812">Transmembrane</keyword>
<evidence type="ECO:0000256" key="1">
    <source>
        <dbReference type="SAM" id="MobiDB-lite"/>
    </source>
</evidence>
<keyword evidence="2" id="KW-1133">Transmembrane helix</keyword>
<feature type="compositionally biased region" description="Basic residues" evidence="1">
    <location>
        <begin position="61"/>
        <end position="75"/>
    </location>
</feature>
<dbReference type="EMBL" id="KI394353">
    <property type="protein sequence ID" value="ERN03629.1"/>
    <property type="molecule type" value="Genomic_DNA"/>
</dbReference>
<accession>W1P7H4</accession>
<dbReference type="Proteomes" id="UP000017836">
    <property type="component" value="Unassembled WGS sequence"/>
</dbReference>
<name>W1P7H4_AMBTC</name>
<dbReference type="HOGENOM" id="CLU_2565112_0_0_1"/>
<keyword evidence="2" id="KW-0472">Membrane</keyword>
<sequence>LNYKLLLAKGKLLTIPFLAFSKLVAFLAKAAKKKWSKGSRRQANSKTKLPYMLTHDERGKHGVARGKERRHRWKASKANTIT</sequence>